<name>A0A8J7P0A3_ATRSP</name>
<feature type="non-terminal residue" evidence="1">
    <location>
        <position position="1"/>
    </location>
</feature>
<dbReference type="Proteomes" id="UP000736164">
    <property type="component" value="Unassembled WGS sequence"/>
</dbReference>
<keyword evidence="2" id="KW-1185">Reference proteome</keyword>
<dbReference type="PANTHER" id="PTHR12498:SF0">
    <property type="entry name" value="PROTEIN N-TERMINAL ASPARAGINE AMIDOHYDROLASE"/>
    <property type="match status" value="1"/>
</dbReference>
<reference evidence="1" key="1">
    <citation type="journal article" date="2021" name="Cell">
        <title>Tracing the genetic footprints of vertebrate landing in non-teleost ray-finned fishes.</title>
        <authorList>
            <person name="Bi X."/>
            <person name="Wang K."/>
            <person name="Yang L."/>
            <person name="Pan H."/>
            <person name="Jiang H."/>
            <person name="Wei Q."/>
            <person name="Fang M."/>
            <person name="Yu H."/>
            <person name="Zhu C."/>
            <person name="Cai Y."/>
            <person name="He Y."/>
            <person name="Gan X."/>
            <person name="Zeng H."/>
            <person name="Yu D."/>
            <person name="Zhu Y."/>
            <person name="Jiang H."/>
            <person name="Qiu Q."/>
            <person name="Yang H."/>
            <person name="Zhang Y.E."/>
            <person name="Wang W."/>
            <person name="Zhu M."/>
            <person name="He S."/>
            <person name="Zhang G."/>
        </authorList>
    </citation>
    <scope>NUCLEOTIDE SEQUENCE</scope>
    <source>
        <strain evidence="1">Allg_001</strain>
    </source>
</reference>
<evidence type="ECO:0000313" key="1">
    <source>
        <dbReference type="EMBL" id="MBN3320970.1"/>
    </source>
</evidence>
<organism evidence="1 2">
    <name type="scientific">Atractosteus spatula</name>
    <name type="common">Alligator gar</name>
    <name type="synonym">Lepisosteus spatula</name>
    <dbReference type="NCBI Taxonomy" id="7917"/>
    <lineage>
        <taxon>Eukaryota</taxon>
        <taxon>Metazoa</taxon>
        <taxon>Chordata</taxon>
        <taxon>Craniata</taxon>
        <taxon>Vertebrata</taxon>
        <taxon>Euteleostomi</taxon>
        <taxon>Actinopterygii</taxon>
        <taxon>Neopterygii</taxon>
        <taxon>Holostei</taxon>
        <taxon>Semionotiformes</taxon>
        <taxon>Lepisosteidae</taxon>
        <taxon>Atractosteus</taxon>
    </lineage>
</organism>
<accession>A0A8J7P0A3</accession>
<dbReference type="GO" id="GO:0005634">
    <property type="term" value="C:nucleus"/>
    <property type="evidence" value="ECO:0007669"/>
    <property type="project" value="TreeGrafter"/>
</dbReference>
<dbReference type="InterPro" id="IPR026750">
    <property type="entry name" value="NTAN1"/>
</dbReference>
<feature type="non-terminal residue" evidence="1">
    <location>
        <position position="97"/>
    </location>
</feature>
<dbReference type="EMBL" id="JAAWVO010053056">
    <property type="protein sequence ID" value="MBN3320970.1"/>
    <property type="molecule type" value="Genomic_DNA"/>
</dbReference>
<dbReference type="Pfam" id="PF14736">
    <property type="entry name" value="N_Asn_amidohyd"/>
    <property type="match status" value="1"/>
</dbReference>
<comment type="caution">
    <text evidence="1">The sequence shown here is derived from an EMBL/GenBank/DDBJ whole genome shotgun (WGS) entry which is preliminary data.</text>
</comment>
<dbReference type="AlphaFoldDB" id="A0A8J7P0A3"/>
<gene>
    <name evidence="1" type="primary">Ntan1_0</name>
    <name evidence="1" type="ORF">GTO95_0002878</name>
</gene>
<protein>
    <submittedName>
        <fullName evidence="1">NTAN1 amidohydrolase</fullName>
    </submittedName>
</protein>
<dbReference type="GO" id="GO:0008418">
    <property type="term" value="F:protein-N-terminal asparagine amidohydrolase activity"/>
    <property type="evidence" value="ECO:0007669"/>
    <property type="project" value="InterPro"/>
</dbReference>
<dbReference type="GO" id="GO:0006511">
    <property type="term" value="P:ubiquitin-dependent protein catabolic process"/>
    <property type="evidence" value="ECO:0007669"/>
    <property type="project" value="TreeGrafter"/>
</dbReference>
<proteinExistence type="predicted"/>
<dbReference type="PANTHER" id="PTHR12498">
    <property type="entry name" value="N-TERMINAL ASPARAGINE AMIDOHYDROLASE"/>
    <property type="match status" value="1"/>
</dbReference>
<sequence length="97" mass="10924">MANIYDAGRGLVRIGPCKWSPNPDIAFWLTQDDDTILKHLSTSPLVEPPHFVQHIKSTIRFLLEHPNPDSLFPGGEPQLYCRSAEGGWERAPEGMQQ</sequence>
<evidence type="ECO:0000313" key="2">
    <source>
        <dbReference type="Proteomes" id="UP000736164"/>
    </source>
</evidence>